<accession>A0A4S4NF10</accession>
<comment type="caution">
    <text evidence="2">The sequence shown here is derived from an EMBL/GenBank/DDBJ whole genome shotgun (WGS) entry which is preliminary data.</text>
</comment>
<reference evidence="2 3" key="1">
    <citation type="submission" date="2019-04" db="EMBL/GenBank/DDBJ databases">
        <title>Shimia ponticola sp. nov., isolated from seawater.</title>
        <authorList>
            <person name="Kim Y.-O."/>
            <person name="Yoon J.-H."/>
        </authorList>
    </citation>
    <scope>NUCLEOTIDE SEQUENCE [LARGE SCALE GENOMIC DNA]</scope>
    <source>
        <strain evidence="2 3">MYP11</strain>
    </source>
</reference>
<feature type="transmembrane region" description="Helical" evidence="1">
    <location>
        <begin position="352"/>
        <end position="370"/>
    </location>
</feature>
<keyword evidence="1" id="KW-0472">Membrane</keyword>
<evidence type="ECO:0000256" key="1">
    <source>
        <dbReference type="SAM" id="Phobius"/>
    </source>
</evidence>
<keyword evidence="1" id="KW-0812">Transmembrane</keyword>
<gene>
    <name evidence="2" type="ORF">E4Z66_00490</name>
</gene>
<evidence type="ECO:0000313" key="2">
    <source>
        <dbReference type="EMBL" id="THH38089.1"/>
    </source>
</evidence>
<protein>
    <submittedName>
        <fullName evidence="2">Uncharacterized protein</fullName>
    </submittedName>
</protein>
<dbReference type="AlphaFoldDB" id="A0A4S4NF10"/>
<evidence type="ECO:0000313" key="3">
    <source>
        <dbReference type="Proteomes" id="UP000306602"/>
    </source>
</evidence>
<feature type="transmembrane region" description="Helical" evidence="1">
    <location>
        <begin position="454"/>
        <end position="475"/>
    </location>
</feature>
<organism evidence="2 3">
    <name type="scientific">Aliishimia ponticola</name>
    <dbReference type="NCBI Taxonomy" id="2499833"/>
    <lineage>
        <taxon>Bacteria</taxon>
        <taxon>Pseudomonadati</taxon>
        <taxon>Pseudomonadota</taxon>
        <taxon>Alphaproteobacteria</taxon>
        <taxon>Rhodobacterales</taxon>
        <taxon>Paracoccaceae</taxon>
        <taxon>Aliishimia</taxon>
    </lineage>
</organism>
<dbReference type="RefSeq" id="WP_211097090.1">
    <property type="nucleotide sequence ID" value="NZ_SRKY01000001.1"/>
</dbReference>
<proteinExistence type="predicted"/>
<keyword evidence="1" id="KW-1133">Transmembrane helix</keyword>
<keyword evidence="3" id="KW-1185">Reference proteome</keyword>
<sequence length="478" mass="52457">MGHIRTWSQLEALDLSQAEKKLIYACYYSDPCKLDDGDLPSSCSNPTGTRRVRASVLRYLLLGGCHEKPLPTCKVDLCGAHITGSLNLDHQKIKNSLSLSKCRMDSELTAIGAYIPGFEVSNCHILKMTLERSIVRNDVCLNGSTFSERVCLSGARIKGQLDCENAKFRSKNNFQGPGPDAPPYAFDAQDMSVGHGFFWRGVSVSDGAVDVSLADVGALADDYESWPGIGRLRLNGLCYKGLANSPKDPIGRKKWLEAGSYWNDEFLPQPYSQLAKVLRELGHDSDARVILEERERRLKVEVRKGLRTDSNPASRNYVVALGYDAWSALHYIFADKLLQGLVGYGHQPFRSLIALLFLIVVAVIPAHCAYEAGDFAPNSAVIQTSNGWQELLSSTNPAKAWSAAGQAGQDWETFSPVAYGIDLVVPIISFGQTNAWAPSTTRGRLGKTLWWLEWLLSTAGWIVTALGAAAITGLIRRD</sequence>
<dbReference type="EMBL" id="SRKY01000001">
    <property type="protein sequence ID" value="THH38089.1"/>
    <property type="molecule type" value="Genomic_DNA"/>
</dbReference>
<name>A0A4S4NF10_9RHOB</name>
<dbReference type="Proteomes" id="UP000306602">
    <property type="component" value="Unassembled WGS sequence"/>
</dbReference>